<keyword evidence="1" id="KW-0175">Coiled coil</keyword>
<organism evidence="2 3">
    <name type="scientific">Mycolicibacterium aurum</name>
    <name type="common">Mycobacterium aurum</name>
    <dbReference type="NCBI Taxonomy" id="1791"/>
    <lineage>
        <taxon>Bacteria</taxon>
        <taxon>Bacillati</taxon>
        <taxon>Actinomycetota</taxon>
        <taxon>Actinomycetes</taxon>
        <taxon>Mycobacteriales</taxon>
        <taxon>Mycobacteriaceae</taxon>
        <taxon>Mycolicibacterium</taxon>
    </lineage>
</organism>
<dbReference type="STRING" id="1791.GCA_001049355_02896"/>
<gene>
    <name evidence="2" type="ORF">NCTC10437_04618</name>
</gene>
<evidence type="ECO:0000313" key="3">
    <source>
        <dbReference type="Proteomes" id="UP000279306"/>
    </source>
</evidence>
<dbReference type="Proteomes" id="UP000279306">
    <property type="component" value="Chromosome"/>
</dbReference>
<dbReference type="KEGG" id="mauu:NCTC10437_04618"/>
<keyword evidence="3" id="KW-1185">Reference proteome</keyword>
<accession>A0A448IYX9</accession>
<dbReference type="AlphaFoldDB" id="A0A448IYX9"/>
<protein>
    <submittedName>
        <fullName evidence="2">Uncharacterized protein</fullName>
    </submittedName>
</protein>
<feature type="coiled-coil region" evidence="1">
    <location>
        <begin position="174"/>
        <end position="201"/>
    </location>
</feature>
<reference evidence="2 3" key="1">
    <citation type="submission" date="2018-12" db="EMBL/GenBank/DDBJ databases">
        <authorList>
            <consortium name="Pathogen Informatics"/>
        </authorList>
    </citation>
    <scope>NUCLEOTIDE SEQUENCE [LARGE SCALE GENOMIC DNA]</scope>
    <source>
        <strain evidence="2 3">NCTC10437</strain>
    </source>
</reference>
<evidence type="ECO:0000313" key="2">
    <source>
        <dbReference type="EMBL" id="VEG57605.1"/>
    </source>
</evidence>
<sequence length="229" mass="25727">MRLLSVPTPSFGGMRRTGTVSVAVVVPTPELLGQMLRERPACWTWAAFASVLFQRWAALEQRKVDQVLASPATPTGRLDNGTEVAEFVRGRLRAVDELVAEVGVFLKSPAFAAVFGAGGAEKAADAHGIVRAGNHLADYYERLLELAEDCRMHAVPEQYTDLVGDCTRFVNQHLQDFARFVDDVLERLEELQKRVMLGERRIRFETLPLRIVTDHRLVWSILDRLQTIE</sequence>
<dbReference type="EMBL" id="LR134356">
    <property type="protein sequence ID" value="VEG57605.1"/>
    <property type="molecule type" value="Genomic_DNA"/>
</dbReference>
<name>A0A448IYX9_MYCAU</name>
<evidence type="ECO:0000256" key="1">
    <source>
        <dbReference type="SAM" id="Coils"/>
    </source>
</evidence>
<proteinExistence type="predicted"/>